<comment type="similarity">
    <text evidence="5">Belongs to the SAT4 family.</text>
</comment>
<feature type="compositionally biased region" description="Basic and acidic residues" evidence="6">
    <location>
        <begin position="310"/>
        <end position="324"/>
    </location>
</feature>
<feature type="transmembrane region" description="Helical" evidence="7">
    <location>
        <begin position="53"/>
        <end position="71"/>
    </location>
</feature>
<evidence type="ECO:0000256" key="5">
    <source>
        <dbReference type="ARBA" id="ARBA00038359"/>
    </source>
</evidence>
<feature type="transmembrane region" description="Helical" evidence="7">
    <location>
        <begin position="20"/>
        <end position="41"/>
    </location>
</feature>
<dbReference type="RefSeq" id="XP_003839717.1">
    <property type="nucleotide sequence ID" value="XM_003839669.1"/>
</dbReference>
<dbReference type="OrthoDB" id="3934549at2759"/>
<keyword evidence="4 7" id="KW-0472">Membrane</keyword>
<keyword evidence="2 7" id="KW-0812">Transmembrane</keyword>
<dbReference type="AlphaFoldDB" id="E4ZXZ3"/>
<keyword evidence="10" id="KW-1185">Reference proteome</keyword>
<proteinExistence type="inferred from homology"/>
<evidence type="ECO:0000259" key="8">
    <source>
        <dbReference type="Pfam" id="PF20684"/>
    </source>
</evidence>
<gene>
    <name evidence="9" type="ORF">LEMA_P111570.1</name>
</gene>
<evidence type="ECO:0000256" key="4">
    <source>
        <dbReference type="ARBA" id="ARBA00023136"/>
    </source>
</evidence>
<sequence length="384" mass="42666">MSSVKPPDPLPPDHSVGGVLLVLTCILTAFTILTTTLRIWARYGRRALGWDDFAIIICCILATIRTSIQILSVESGNGRHRWYLTQEEYEYVNFLTWLTQLFLFTNIALLKCSICMLILRIKNEKVLRHCLYSMMVGLVLTNLWPIIILLAECDPVKKYWRPKTPGKCWPTKVRIYSIYLQVAYSVITDLICALLPIVVLWRVKISTPTKVGVCGLMSLGLIATAVAIVRASSLGTRTADLSYDYAIAAIWANTELHLGIIATNLALSRMIWAFVSGNSKSDPSQSTPRYASGSRLSRAGYVKSSNNRSQYDKDGLATDMRDSEDNASQASQIPLDPVIKRTTSVHITTAPVEGAEESKETLPSWKYPARPGGRENIHPSSQGL</sequence>
<comment type="subcellular location">
    <subcellularLocation>
        <location evidence="1">Membrane</location>
        <topology evidence="1">Multi-pass membrane protein</topology>
    </subcellularLocation>
</comment>
<dbReference type="OMA" id="NNMLGWF"/>
<evidence type="ECO:0000313" key="10">
    <source>
        <dbReference type="Proteomes" id="UP000002668"/>
    </source>
</evidence>
<evidence type="ECO:0000256" key="3">
    <source>
        <dbReference type="ARBA" id="ARBA00022989"/>
    </source>
</evidence>
<keyword evidence="3 7" id="KW-1133">Transmembrane helix</keyword>
<dbReference type="PANTHER" id="PTHR33048:SF96">
    <property type="entry name" value="INTEGRAL MEMBRANE PROTEIN"/>
    <property type="match status" value="1"/>
</dbReference>
<dbReference type="GeneID" id="13289871"/>
<feature type="transmembrane region" description="Helical" evidence="7">
    <location>
        <begin position="245"/>
        <end position="267"/>
    </location>
</feature>
<dbReference type="eggNOG" id="ENOG502SJA6">
    <property type="taxonomic scope" value="Eukaryota"/>
</dbReference>
<protein>
    <submittedName>
        <fullName evidence="9">Predicted protein</fullName>
    </submittedName>
</protein>
<accession>E4ZXZ3</accession>
<feature type="transmembrane region" description="Helical" evidence="7">
    <location>
        <begin position="91"/>
        <end position="119"/>
    </location>
</feature>
<dbReference type="HOGENOM" id="CLU_028200_3_7_1"/>
<feature type="transmembrane region" description="Helical" evidence="7">
    <location>
        <begin position="213"/>
        <end position="233"/>
    </location>
</feature>
<dbReference type="Pfam" id="PF20684">
    <property type="entry name" value="Fung_rhodopsin"/>
    <property type="match status" value="1"/>
</dbReference>
<dbReference type="InterPro" id="IPR049326">
    <property type="entry name" value="Rhodopsin_dom_fungi"/>
</dbReference>
<evidence type="ECO:0000256" key="1">
    <source>
        <dbReference type="ARBA" id="ARBA00004141"/>
    </source>
</evidence>
<feature type="transmembrane region" description="Helical" evidence="7">
    <location>
        <begin position="178"/>
        <end position="201"/>
    </location>
</feature>
<reference evidence="10" key="1">
    <citation type="journal article" date="2011" name="Nat. Commun.">
        <title>Effector diversification within compartments of the Leptosphaeria maculans genome affected by Repeat-Induced Point mutations.</title>
        <authorList>
            <person name="Rouxel T."/>
            <person name="Grandaubert J."/>
            <person name="Hane J.K."/>
            <person name="Hoede C."/>
            <person name="van de Wouw A.P."/>
            <person name="Couloux A."/>
            <person name="Dominguez V."/>
            <person name="Anthouard V."/>
            <person name="Bally P."/>
            <person name="Bourras S."/>
            <person name="Cozijnsen A.J."/>
            <person name="Ciuffetti L.M."/>
            <person name="Degrave A."/>
            <person name="Dilmaghani A."/>
            <person name="Duret L."/>
            <person name="Fudal I."/>
            <person name="Goodwin S.B."/>
            <person name="Gout L."/>
            <person name="Glaser N."/>
            <person name="Linglin J."/>
            <person name="Kema G.H.J."/>
            <person name="Lapalu N."/>
            <person name="Lawrence C.B."/>
            <person name="May K."/>
            <person name="Meyer M."/>
            <person name="Ollivier B."/>
            <person name="Poulain J."/>
            <person name="Schoch C.L."/>
            <person name="Simon A."/>
            <person name="Spatafora J.W."/>
            <person name="Stachowiak A."/>
            <person name="Turgeon B.G."/>
            <person name="Tyler B.M."/>
            <person name="Vincent D."/>
            <person name="Weissenbach J."/>
            <person name="Amselem J."/>
            <person name="Quesneville H."/>
            <person name="Oliver R.P."/>
            <person name="Wincker P."/>
            <person name="Balesdent M.-H."/>
            <person name="Howlett B.J."/>
        </authorList>
    </citation>
    <scope>NUCLEOTIDE SEQUENCE [LARGE SCALE GENOMIC DNA]</scope>
    <source>
        <strain evidence="10">JN3 / isolate v23.1.3 / race Av1-4-5-6-7-8</strain>
    </source>
</reference>
<evidence type="ECO:0000256" key="7">
    <source>
        <dbReference type="SAM" id="Phobius"/>
    </source>
</evidence>
<name>E4ZXZ3_LEPMJ</name>
<dbReference type="GO" id="GO:0016020">
    <property type="term" value="C:membrane"/>
    <property type="evidence" value="ECO:0007669"/>
    <property type="project" value="UniProtKB-SubCell"/>
</dbReference>
<feature type="domain" description="Rhodopsin" evidence="8">
    <location>
        <begin position="37"/>
        <end position="271"/>
    </location>
</feature>
<dbReference type="InterPro" id="IPR052337">
    <property type="entry name" value="SAT4-like"/>
</dbReference>
<feature type="region of interest" description="Disordered" evidence="6">
    <location>
        <begin position="349"/>
        <end position="384"/>
    </location>
</feature>
<dbReference type="VEuPathDB" id="FungiDB:LEMA_P111570.1"/>
<feature type="transmembrane region" description="Helical" evidence="7">
    <location>
        <begin position="131"/>
        <end position="151"/>
    </location>
</feature>
<organism evidence="10">
    <name type="scientific">Leptosphaeria maculans (strain JN3 / isolate v23.1.3 / race Av1-4-5-6-7-8)</name>
    <name type="common">Blackleg fungus</name>
    <name type="synonym">Phoma lingam</name>
    <dbReference type="NCBI Taxonomy" id="985895"/>
    <lineage>
        <taxon>Eukaryota</taxon>
        <taxon>Fungi</taxon>
        <taxon>Dikarya</taxon>
        <taxon>Ascomycota</taxon>
        <taxon>Pezizomycotina</taxon>
        <taxon>Dothideomycetes</taxon>
        <taxon>Pleosporomycetidae</taxon>
        <taxon>Pleosporales</taxon>
        <taxon>Pleosporineae</taxon>
        <taxon>Leptosphaeriaceae</taxon>
        <taxon>Plenodomus</taxon>
        <taxon>Plenodomus lingam/Leptosphaeria maculans species complex</taxon>
    </lineage>
</organism>
<evidence type="ECO:0000256" key="2">
    <source>
        <dbReference type="ARBA" id="ARBA00022692"/>
    </source>
</evidence>
<dbReference type="EMBL" id="FP929128">
    <property type="protein sequence ID" value="CBX96238.1"/>
    <property type="molecule type" value="Genomic_DNA"/>
</dbReference>
<dbReference type="PANTHER" id="PTHR33048">
    <property type="entry name" value="PTH11-LIKE INTEGRAL MEMBRANE PROTEIN (AFU_ORTHOLOGUE AFUA_5G11245)"/>
    <property type="match status" value="1"/>
</dbReference>
<dbReference type="STRING" id="985895.E4ZXZ3"/>
<evidence type="ECO:0000256" key="6">
    <source>
        <dbReference type="SAM" id="MobiDB-lite"/>
    </source>
</evidence>
<evidence type="ECO:0000313" key="9">
    <source>
        <dbReference type="EMBL" id="CBX96238.1"/>
    </source>
</evidence>
<dbReference type="InParanoid" id="E4ZXZ3"/>
<feature type="region of interest" description="Disordered" evidence="6">
    <location>
        <begin position="302"/>
        <end position="337"/>
    </location>
</feature>
<dbReference type="Proteomes" id="UP000002668">
    <property type="component" value="Genome"/>
</dbReference>